<accession>A0AAJ0B2A1</accession>
<evidence type="ECO:0000256" key="1">
    <source>
        <dbReference type="SAM" id="MobiDB-lite"/>
    </source>
</evidence>
<comment type="caution">
    <text evidence="2">The sequence shown here is derived from an EMBL/GenBank/DDBJ whole genome shotgun (WGS) entry which is preliminary data.</text>
</comment>
<dbReference type="GeneID" id="85450021"/>
<evidence type="ECO:0000313" key="3">
    <source>
        <dbReference type="Proteomes" id="UP001224890"/>
    </source>
</evidence>
<keyword evidence="3" id="KW-1185">Reference proteome</keyword>
<feature type="region of interest" description="Disordered" evidence="1">
    <location>
        <begin position="115"/>
        <end position="152"/>
    </location>
</feature>
<evidence type="ECO:0000313" key="2">
    <source>
        <dbReference type="EMBL" id="KAK1700372.1"/>
    </source>
</evidence>
<organism evidence="2 3">
    <name type="scientific">Colletotrichum godetiae</name>
    <dbReference type="NCBI Taxonomy" id="1209918"/>
    <lineage>
        <taxon>Eukaryota</taxon>
        <taxon>Fungi</taxon>
        <taxon>Dikarya</taxon>
        <taxon>Ascomycota</taxon>
        <taxon>Pezizomycotina</taxon>
        <taxon>Sordariomycetes</taxon>
        <taxon>Hypocreomycetidae</taxon>
        <taxon>Glomerellales</taxon>
        <taxon>Glomerellaceae</taxon>
        <taxon>Colletotrichum</taxon>
        <taxon>Colletotrichum acutatum species complex</taxon>
    </lineage>
</organism>
<dbReference type="Proteomes" id="UP001224890">
    <property type="component" value="Unassembled WGS sequence"/>
</dbReference>
<gene>
    <name evidence="2" type="ORF">BDP55DRAFT_128989</name>
</gene>
<proteinExistence type="predicted"/>
<feature type="compositionally biased region" description="Basic and acidic residues" evidence="1">
    <location>
        <begin position="123"/>
        <end position="141"/>
    </location>
</feature>
<name>A0AAJ0B2A1_9PEZI</name>
<dbReference type="EMBL" id="JAHMHR010000002">
    <property type="protein sequence ID" value="KAK1700372.1"/>
    <property type="molecule type" value="Genomic_DNA"/>
</dbReference>
<feature type="compositionally biased region" description="Basic and acidic residues" evidence="1">
    <location>
        <begin position="49"/>
        <end position="73"/>
    </location>
</feature>
<feature type="compositionally biased region" description="Polar residues" evidence="1">
    <location>
        <begin position="13"/>
        <end position="22"/>
    </location>
</feature>
<feature type="region of interest" description="Disordered" evidence="1">
    <location>
        <begin position="13"/>
        <end position="76"/>
    </location>
</feature>
<protein>
    <submittedName>
        <fullName evidence="2">Uncharacterized protein</fullName>
    </submittedName>
</protein>
<dbReference type="AlphaFoldDB" id="A0AAJ0B2A1"/>
<reference evidence="2" key="1">
    <citation type="submission" date="2021-06" db="EMBL/GenBank/DDBJ databases">
        <title>Comparative genomics, transcriptomics and evolutionary studies reveal genomic signatures of adaptation to plant cell wall in hemibiotrophic fungi.</title>
        <authorList>
            <consortium name="DOE Joint Genome Institute"/>
            <person name="Baroncelli R."/>
            <person name="Diaz J.F."/>
            <person name="Benocci T."/>
            <person name="Peng M."/>
            <person name="Battaglia E."/>
            <person name="Haridas S."/>
            <person name="Andreopoulos W."/>
            <person name="Labutti K."/>
            <person name="Pangilinan J."/>
            <person name="Floch G.L."/>
            <person name="Makela M.R."/>
            <person name="Henrissat B."/>
            <person name="Grigoriev I.V."/>
            <person name="Crouch J.A."/>
            <person name="De Vries R.P."/>
            <person name="Sukno S.A."/>
            <person name="Thon M.R."/>
        </authorList>
    </citation>
    <scope>NUCLEOTIDE SEQUENCE</scope>
    <source>
        <strain evidence="2">CBS 193.32</strain>
    </source>
</reference>
<dbReference type="RefSeq" id="XP_060436129.1">
    <property type="nucleotide sequence ID" value="XM_060565495.1"/>
</dbReference>
<sequence>MFNNAEIRSIRNANRFKSQTRPDNLAEFSKQLEGAGITPRKSSMTDLLRPCKHEESDDSSHKNHSPDLQKEKILSNSAVIHDPAIVNIGFRDTKPSYSGSGHNQDDRFQGLLRKLQRPLQGEQSKHKVTRDDGTRPRHYSEDSGIDTRGPHKARTLNPLAREFSTFAPQTSSATADTAEERDRKTIISLLEQIASKTLSKAPEQDPNEMFANIIAKFGIQGTQPFPPFNFTPSVPRPILYPSLFQQVPPASPIPAFGLQNNIMAPPLGISTQMPAAPFNPPAPGFAPSFAHNTTGPPLMPLGSPFNPIRPTLPSSAHDSDSSNVAPAVGFARQMAKSLALPTPGPCTAPFPTQTPVIHHGSVLNANAPVFGPAMAPRCAAKPRVPDTAGQQSYEAYIEWRKANEPGYALECKARQAKRALRPIPG</sequence>